<dbReference type="InterPro" id="IPR004827">
    <property type="entry name" value="bZIP"/>
</dbReference>
<feature type="compositionally biased region" description="Basic and acidic residues" evidence="2">
    <location>
        <begin position="233"/>
        <end position="244"/>
    </location>
</feature>
<dbReference type="Proteomes" id="UP001152795">
    <property type="component" value="Unassembled WGS sequence"/>
</dbReference>
<evidence type="ECO:0000313" key="3">
    <source>
        <dbReference type="EMBL" id="CAB4016003.1"/>
    </source>
</evidence>
<accession>A0A6S7IFW5</accession>
<comment type="caution">
    <text evidence="3">The sequence shown here is derived from an EMBL/GenBank/DDBJ whole genome shotgun (WGS) entry which is preliminary data.</text>
</comment>
<dbReference type="GO" id="GO:0003700">
    <property type="term" value="F:DNA-binding transcription factor activity"/>
    <property type="evidence" value="ECO:0007669"/>
    <property type="project" value="InterPro"/>
</dbReference>
<feature type="coiled-coil region" evidence="1">
    <location>
        <begin position="146"/>
        <end position="201"/>
    </location>
</feature>
<dbReference type="AlphaFoldDB" id="A0A6S7IFW5"/>
<protein>
    <submittedName>
        <fullName evidence="3">CREB ATF bZIP transcription factor</fullName>
    </submittedName>
</protein>
<dbReference type="InterPro" id="IPR046347">
    <property type="entry name" value="bZIP_sf"/>
</dbReference>
<dbReference type="PROSITE" id="PS50217">
    <property type="entry name" value="BZIP"/>
    <property type="match status" value="1"/>
</dbReference>
<proteinExistence type="predicted"/>
<keyword evidence="1" id="KW-0175">Coiled coil</keyword>
<evidence type="ECO:0000313" key="4">
    <source>
        <dbReference type="Proteomes" id="UP001152795"/>
    </source>
</evidence>
<dbReference type="Gene3D" id="1.20.5.170">
    <property type="match status" value="1"/>
</dbReference>
<evidence type="ECO:0000256" key="1">
    <source>
        <dbReference type="SAM" id="Coils"/>
    </source>
</evidence>
<dbReference type="SUPFAM" id="SSF57959">
    <property type="entry name" value="Leucine zipper domain"/>
    <property type="match status" value="1"/>
</dbReference>
<gene>
    <name evidence="3" type="ORF">PACLA_8A060087</name>
</gene>
<dbReference type="OrthoDB" id="6606299at2759"/>
<reference evidence="3" key="1">
    <citation type="submission" date="2020-04" db="EMBL/GenBank/DDBJ databases">
        <authorList>
            <person name="Alioto T."/>
            <person name="Alioto T."/>
            <person name="Gomez Garrido J."/>
        </authorList>
    </citation>
    <scope>NUCLEOTIDE SEQUENCE</scope>
    <source>
        <strain evidence="3">A484AB</strain>
    </source>
</reference>
<name>A0A6S7IFW5_PARCT</name>
<organism evidence="3 4">
    <name type="scientific">Paramuricea clavata</name>
    <name type="common">Red gorgonian</name>
    <name type="synonym">Violescent sea-whip</name>
    <dbReference type="NCBI Taxonomy" id="317549"/>
    <lineage>
        <taxon>Eukaryota</taxon>
        <taxon>Metazoa</taxon>
        <taxon>Cnidaria</taxon>
        <taxon>Anthozoa</taxon>
        <taxon>Octocorallia</taxon>
        <taxon>Malacalcyonacea</taxon>
        <taxon>Plexauridae</taxon>
        <taxon>Paramuricea</taxon>
    </lineage>
</organism>
<dbReference type="EMBL" id="CACRXK020008930">
    <property type="protein sequence ID" value="CAB4016003.1"/>
    <property type="molecule type" value="Genomic_DNA"/>
</dbReference>
<evidence type="ECO:0000256" key="2">
    <source>
        <dbReference type="SAM" id="MobiDB-lite"/>
    </source>
</evidence>
<feature type="compositionally biased region" description="Polar residues" evidence="2">
    <location>
        <begin position="261"/>
        <end position="275"/>
    </location>
</feature>
<keyword evidence="4" id="KW-1185">Reference proteome</keyword>
<feature type="region of interest" description="Disordered" evidence="2">
    <location>
        <begin position="231"/>
        <end position="275"/>
    </location>
</feature>
<sequence length="301" mass="33003">MTNTDASVSHDHDYCSSNLQDEKDIDFVVDNLINSSSPKSIDAEMNKVDSLCLSPAYSCDSGIDSFANDLVQGFGGEGDDLLNFLLDDDFGLESEMEGIVNFTKNFTNSSVETAKVDKAMTNTAKPPVGKTATTCTDELGRNRKNAENAKENRRKKKIYVEGLEKEVGQLRNEKNALMGKSNRLEKKVNKLENEVDYLKNVLANQSMLSKLIENVSKTPGVSLSTSFCSSRESSLKDNDCEKENPVSTRSASRKRACDPQPASNAKQSRSSSTASGGVCLHVKQSKVSIEFCHHCNKMAQD</sequence>